<dbReference type="InterPro" id="IPR011008">
    <property type="entry name" value="Dimeric_a/b-barrel"/>
</dbReference>
<dbReference type="SUPFAM" id="SSF54909">
    <property type="entry name" value="Dimeric alpha+beta barrel"/>
    <property type="match status" value="1"/>
</dbReference>
<evidence type="ECO:0000256" key="1">
    <source>
        <dbReference type="ARBA" id="ARBA00022617"/>
    </source>
</evidence>
<evidence type="ECO:0000313" key="5">
    <source>
        <dbReference type="EMBL" id="HEO42419.1"/>
    </source>
</evidence>
<dbReference type="InterPro" id="IPR010644">
    <property type="entry name" value="ChdC/CLD"/>
</dbReference>
<dbReference type="Gene3D" id="3.30.70.1030">
    <property type="entry name" value="Apc35880, domain 1"/>
    <property type="match status" value="1"/>
</dbReference>
<evidence type="ECO:0000313" key="4">
    <source>
        <dbReference type="EMBL" id="HEH81723.1"/>
    </source>
</evidence>
<dbReference type="AlphaFoldDB" id="A0A7C2FQF9"/>
<dbReference type="GO" id="GO:0016491">
    <property type="term" value="F:oxidoreductase activity"/>
    <property type="evidence" value="ECO:0007669"/>
    <property type="project" value="InterPro"/>
</dbReference>
<protein>
    <recommendedName>
        <fullName evidence="6">Chlorite dismutase</fullName>
    </recommendedName>
</protein>
<organism evidence="4">
    <name type="scientific">Thermus islandicus</name>
    <dbReference type="NCBI Taxonomy" id="540988"/>
    <lineage>
        <taxon>Bacteria</taxon>
        <taxon>Thermotogati</taxon>
        <taxon>Deinococcota</taxon>
        <taxon>Deinococci</taxon>
        <taxon>Thermales</taxon>
        <taxon>Thermaceae</taxon>
        <taxon>Thermus</taxon>
    </lineage>
</organism>
<dbReference type="GO" id="GO:0046872">
    <property type="term" value="F:metal ion binding"/>
    <property type="evidence" value="ECO:0007669"/>
    <property type="project" value="UniProtKB-KW"/>
</dbReference>
<keyword evidence="3" id="KW-0408">Iron</keyword>
<name>A0A7C2FQF9_9DEIN</name>
<keyword evidence="2" id="KW-0479">Metal-binding</keyword>
<accession>A0A7C2FQF9</accession>
<dbReference type="Pfam" id="PF06778">
    <property type="entry name" value="Chlor_dismutase"/>
    <property type="match status" value="1"/>
</dbReference>
<evidence type="ECO:0008006" key="6">
    <source>
        <dbReference type="Google" id="ProtNLM"/>
    </source>
</evidence>
<comment type="caution">
    <text evidence="4">The sequence shown here is derived from an EMBL/GenBank/DDBJ whole genome shotgun (WGS) entry which is preliminary data.</text>
</comment>
<dbReference type="GO" id="GO:0020037">
    <property type="term" value="F:heme binding"/>
    <property type="evidence" value="ECO:0007669"/>
    <property type="project" value="InterPro"/>
</dbReference>
<dbReference type="EMBL" id="DSHZ01000297">
    <property type="protein sequence ID" value="HEO42419.1"/>
    <property type="molecule type" value="Genomic_DNA"/>
</dbReference>
<proteinExistence type="predicted"/>
<sequence length="164" mass="18130">MEHFWALGLFRLLPEFRRLEAEHQEHLKEEFALCLQRFRERAGFLKAYSLVGFSAEADLLLFQGAGDLKALQAFRREANRTRMMGFLEARDLFLDRGEGAPGEGPLAVFPYGLEGPPPAGTRLLAGLRVALLEGPLEALFPVAAAEGGYLGVPRGFREALDDLG</sequence>
<keyword evidence="1" id="KW-0349">Heme</keyword>
<reference evidence="4" key="1">
    <citation type="journal article" date="2020" name="mSystems">
        <title>Genome- and Community-Level Interaction Insights into Carbon Utilization and Element Cycling Functions of Hydrothermarchaeota in Hydrothermal Sediment.</title>
        <authorList>
            <person name="Zhou Z."/>
            <person name="Liu Y."/>
            <person name="Xu W."/>
            <person name="Pan J."/>
            <person name="Luo Z.H."/>
            <person name="Li M."/>
        </authorList>
    </citation>
    <scope>NUCLEOTIDE SEQUENCE [LARGE SCALE GENOMIC DNA]</scope>
    <source>
        <strain evidence="5">SpSt-189</strain>
        <strain evidence="4">SpSt-246</strain>
    </source>
</reference>
<dbReference type="EMBL" id="DSKL01000067">
    <property type="protein sequence ID" value="HEH81723.1"/>
    <property type="molecule type" value="Genomic_DNA"/>
</dbReference>
<gene>
    <name evidence="5" type="ORF">ENP09_06035</name>
    <name evidence="4" type="ORF">ENP73_01645</name>
</gene>
<evidence type="ECO:0000256" key="2">
    <source>
        <dbReference type="ARBA" id="ARBA00022723"/>
    </source>
</evidence>
<evidence type="ECO:0000256" key="3">
    <source>
        <dbReference type="ARBA" id="ARBA00023004"/>
    </source>
</evidence>